<dbReference type="PANTHER" id="PTHR11003:SF291">
    <property type="entry name" value="IP11374P"/>
    <property type="match status" value="1"/>
</dbReference>
<feature type="transmembrane region" description="Helical" evidence="5">
    <location>
        <begin position="279"/>
        <end position="300"/>
    </location>
</feature>
<comment type="subcellular location">
    <subcellularLocation>
        <location evidence="1">Membrane</location>
        <topology evidence="1">Multi-pass membrane protein</topology>
    </subcellularLocation>
</comment>
<dbReference type="PANTHER" id="PTHR11003">
    <property type="entry name" value="POTASSIUM CHANNEL, SUBFAMILY K"/>
    <property type="match status" value="1"/>
</dbReference>
<dbReference type="RefSeq" id="XP_066926372.1">
    <property type="nucleotide sequence ID" value="XM_067070271.1"/>
</dbReference>
<keyword evidence="7" id="KW-1185">Reference proteome</keyword>
<evidence type="ECO:0000256" key="5">
    <source>
        <dbReference type="SAM" id="Phobius"/>
    </source>
</evidence>
<dbReference type="GO" id="GO:0005886">
    <property type="term" value="C:plasma membrane"/>
    <property type="evidence" value="ECO:0007669"/>
    <property type="project" value="TreeGrafter"/>
</dbReference>
<feature type="transmembrane region" description="Helical" evidence="5">
    <location>
        <begin position="213"/>
        <end position="242"/>
    </location>
</feature>
<keyword evidence="2 5" id="KW-0812">Transmembrane</keyword>
<evidence type="ECO:0000256" key="2">
    <source>
        <dbReference type="ARBA" id="ARBA00022692"/>
    </source>
</evidence>
<name>A0A7M5XAY0_9CNID</name>
<evidence type="ECO:0000313" key="6">
    <source>
        <dbReference type="EnsemblMetazoa" id="CLYHEMP020366.1"/>
    </source>
</evidence>
<dbReference type="Gene3D" id="1.10.287.70">
    <property type="match status" value="1"/>
</dbReference>
<sequence>MKFHIESTKKIFGIDADRILFCPKKSLAAAKLKLFKQLKYSAISFVIVFCFLMLGALLFYYIEHCYTPTPRRIERHEKAYQDLCARVALLQTNLSLINNTSQSNNYKNELADYAIELCTNAKPKDYTRRCEMAISTLAEWFDYTCSVTFTIGFGRIVPYSRIGKGLTILYAFPTIALGMSLYLSAGHVVTAFTEACVLLFYNNMLNRRLEKKTFSVHVMVVQTFFTFLLWVAFSFVCMYSSYQTVTEYSDAFYIAFLTISTVGFGDFSYSSEKAFRTHFLVWTTHAVLFTISTGAIAYLMSSVNELIANGNIKIPKWCMRSARKSSVVPAEVLTKVKSSFRNLNKKKEQSASKITEISANNPKQIFLSPSTAINSVRTKKNQVKPKIKKLKVRRIKNQICQGQKNQTRTQKTIRPIQQLLIKTLRRGQSIQL</sequence>
<dbReference type="InterPro" id="IPR003280">
    <property type="entry name" value="2pore_dom_K_chnl"/>
</dbReference>
<dbReference type="AlphaFoldDB" id="A0A7M5XAY0"/>
<feature type="transmembrane region" description="Helical" evidence="5">
    <location>
        <begin position="168"/>
        <end position="201"/>
    </location>
</feature>
<protein>
    <submittedName>
        <fullName evidence="6">Uncharacterized protein</fullName>
    </submittedName>
</protein>
<evidence type="ECO:0000256" key="1">
    <source>
        <dbReference type="ARBA" id="ARBA00004141"/>
    </source>
</evidence>
<proteinExistence type="predicted"/>
<evidence type="ECO:0000256" key="3">
    <source>
        <dbReference type="ARBA" id="ARBA00022989"/>
    </source>
</evidence>
<dbReference type="OrthoDB" id="5970010at2759"/>
<keyword evidence="4 5" id="KW-0472">Membrane</keyword>
<evidence type="ECO:0000313" key="7">
    <source>
        <dbReference type="Proteomes" id="UP000594262"/>
    </source>
</evidence>
<dbReference type="EnsemblMetazoa" id="CLYHEMT020366.1">
    <property type="protein sequence ID" value="CLYHEMP020366.1"/>
    <property type="gene ID" value="CLYHEMG020366"/>
</dbReference>
<dbReference type="Proteomes" id="UP000594262">
    <property type="component" value="Unplaced"/>
</dbReference>
<dbReference type="PRINTS" id="PR01333">
    <property type="entry name" value="2POREKCHANEL"/>
</dbReference>
<dbReference type="GO" id="GO:0030322">
    <property type="term" value="P:stabilization of membrane potential"/>
    <property type="evidence" value="ECO:0007669"/>
    <property type="project" value="TreeGrafter"/>
</dbReference>
<dbReference type="GeneID" id="136813779"/>
<organism evidence="6 7">
    <name type="scientific">Clytia hemisphaerica</name>
    <dbReference type="NCBI Taxonomy" id="252671"/>
    <lineage>
        <taxon>Eukaryota</taxon>
        <taxon>Metazoa</taxon>
        <taxon>Cnidaria</taxon>
        <taxon>Hydrozoa</taxon>
        <taxon>Hydroidolina</taxon>
        <taxon>Leptothecata</taxon>
        <taxon>Obeliida</taxon>
        <taxon>Clytiidae</taxon>
        <taxon>Clytia</taxon>
    </lineage>
</organism>
<dbReference type="GO" id="GO:0015271">
    <property type="term" value="F:outward rectifier potassium channel activity"/>
    <property type="evidence" value="ECO:0007669"/>
    <property type="project" value="TreeGrafter"/>
</dbReference>
<dbReference type="SUPFAM" id="SSF81324">
    <property type="entry name" value="Voltage-gated potassium channels"/>
    <property type="match status" value="2"/>
</dbReference>
<reference evidence="6" key="1">
    <citation type="submission" date="2021-01" db="UniProtKB">
        <authorList>
            <consortium name="EnsemblMetazoa"/>
        </authorList>
    </citation>
    <scope>IDENTIFICATION</scope>
</reference>
<feature type="transmembrane region" description="Helical" evidence="5">
    <location>
        <begin position="40"/>
        <end position="62"/>
    </location>
</feature>
<keyword evidence="3 5" id="KW-1133">Transmembrane helix</keyword>
<accession>A0A7M5XAY0</accession>
<feature type="transmembrane region" description="Helical" evidence="5">
    <location>
        <begin position="248"/>
        <end position="267"/>
    </location>
</feature>
<dbReference type="GO" id="GO:0022841">
    <property type="term" value="F:potassium ion leak channel activity"/>
    <property type="evidence" value="ECO:0007669"/>
    <property type="project" value="TreeGrafter"/>
</dbReference>
<evidence type="ECO:0000256" key="4">
    <source>
        <dbReference type="ARBA" id="ARBA00023136"/>
    </source>
</evidence>